<evidence type="ECO:0000313" key="2">
    <source>
        <dbReference type="Proteomes" id="UP000234748"/>
    </source>
</evidence>
<dbReference type="Proteomes" id="UP000234748">
    <property type="component" value="Unassembled WGS sequence"/>
</dbReference>
<sequence length="603" mass="67496">MGLLFNFKDDQLLPLVHSYMQDKSARRILLRDQILTEASGLSKSLSGLDTLFSYAPQLDQYDFFQGSPWEHMHLLQPPLVRGTLEAGGPTACTEVISNLRILAIALGLYPHPTFSAEKARLYINEVIALNLDALFLSETEEARLHQMEYQQTQVLLEFITLRFPFPGALDYVTKEIEKLSVQRPITTDKIEKLITSGLKLLKHDQELPKSFKGYKDAVLSPTHFSKVLGPQYAEGLNHLAAADLTLEAEQFSESMSKTGLVSRYHACLLEHLRNVDPALIGSALGLGAAGKKNLEQHQKLIEDLISAGINKDTKQAVYGLSKLLERDIFSEEFVRAVQNILSSEVDCSTSQRIQSAFNCSEQEVKSWLTAGFIGILGQPLGVGQGFNPTCQSTRALSYWSQKNPVFFLTLYHEAITQGNVSLLFEGEIINSSNLKLSELNYTIPMDAASVVLLPHLDAIYAEMLKRTGFRGEDAHKWINPGFYGSEVLPGFTDIYHCKEFLLLFKKYYHPSFSQMISQALPQPAGVIIYDRNDKPLGAHAILIQRVCRDPHGMIRVYFYNPNNDSSQIWGKNMAVSVSGNGELEGEASLPFEQFAKCLYAFHF</sequence>
<keyword evidence="2" id="KW-1185">Reference proteome</keyword>
<dbReference type="RefSeq" id="WP_101643551.1">
    <property type="nucleotide sequence ID" value="NZ_PGUY01000046.1"/>
</dbReference>
<name>A0A2N5M448_9BACI</name>
<evidence type="ECO:0000313" key="1">
    <source>
        <dbReference type="EMBL" id="PLT29112.1"/>
    </source>
</evidence>
<protein>
    <submittedName>
        <fullName evidence="1">Uncharacterized protein</fullName>
    </submittedName>
</protein>
<proteinExistence type="predicted"/>
<comment type="caution">
    <text evidence="1">The sequence shown here is derived from an EMBL/GenBank/DDBJ whole genome shotgun (WGS) entry which is preliminary data.</text>
</comment>
<dbReference type="EMBL" id="PGUY01000046">
    <property type="protein sequence ID" value="PLT29112.1"/>
    <property type="molecule type" value="Genomic_DNA"/>
</dbReference>
<gene>
    <name evidence="1" type="ORF">CUU66_14955</name>
</gene>
<organism evidence="1 2">
    <name type="scientific">Peribacillus deserti</name>
    <dbReference type="NCBI Taxonomy" id="673318"/>
    <lineage>
        <taxon>Bacteria</taxon>
        <taxon>Bacillati</taxon>
        <taxon>Bacillota</taxon>
        <taxon>Bacilli</taxon>
        <taxon>Bacillales</taxon>
        <taxon>Bacillaceae</taxon>
        <taxon>Peribacillus</taxon>
    </lineage>
</organism>
<reference evidence="1 2" key="1">
    <citation type="submission" date="2017-11" db="EMBL/GenBank/DDBJ databases">
        <title>Comparitive Functional Genomics of Dry Heat Resistant strains isolated from the Viking Spacecraft.</title>
        <authorList>
            <person name="Seuylemezian A."/>
            <person name="Cooper K."/>
            <person name="Vaishampayan P."/>
        </authorList>
    </citation>
    <scope>NUCLEOTIDE SEQUENCE [LARGE SCALE GENOMIC DNA]</scope>
    <source>
        <strain evidence="1 2">V1-29</strain>
    </source>
</reference>
<dbReference type="AlphaFoldDB" id="A0A2N5M448"/>
<dbReference type="OrthoDB" id="3893742at2"/>
<accession>A0A2N5M448</accession>